<dbReference type="SUPFAM" id="SSF82185">
    <property type="entry name" value="Histone H3 K4-specific methyltransferase SET7/9 N-terminal domain"/>
    <property type="match status" value="1"/>
</dbReference>
<evidence type="ECO:0000259" key="4">
    <source>
        <dbReference type="PROSITE" id="PS51455"/>
    </source>
</evidence>
<dbReference type="GO" id="GO:0016308">
    <property type="term" value="F:1-phosphatidylinositol-4-phosphate 5-kinase activity"/>
    <property type="evidence" value="ECO:0007669"/>
    <property type="project" value="UniProtKB-EC"/>
</dbReference>
<dbReference type="SMART" id="SM00330">
    <property type="entry name" value="PIPKc"/>
    <property type="match status" value="1"/>
</dbReference>
<keyword evidence="3" id="KW-0808">Transferase</keyword>
<dbReference type="Gramene" id="Kaladp0318s0007.1.v1.1">
    <property type="protein sequence ID" value="Kaladp0318s0007.1.v1.1"/>
    <property type="gene ID" value="Kaladp0318s0007.v1.1"/>
</dbReference>
<dbReference type="InterPro" id="IPR027483">
    <property type="entry name" value="PInositol-4-P-4/5-kinase_C_sf"/>
</dbReference>
<dbReference type="InterPro" id="IPR002498">
    <property type="entry name" value="PInositol-4-P-4/5-kinase_core"/>
</dbReference>
<dbReference type="EC" id="2.7.1.68" evidence="1"/>
<organism evidence="5 6">
    <name type="scientific">Kalanchoe fedtschenkoi</name>
    <name type="common">Lavender scallops</name>
    <name type="synonym">South American air plant</name>
    <dbReference type="NCBI Taxonomy" id="63787"/>
    <lineage>
        <taxon>Eukaryota</taxon>
        <taxon>Viridiplantae</taxon>
        <taxon>Streptophyta</taxon>
        <taxon>Embryophyta</taxon>
        <taxon>Tracheophyta</taxon>
        <taxon>Spermatophyta</taxon>
        <taxon>Magnoliopsida</taxon>
        <taxon>eudicotyledons</taxon>
        <taxon>Gunneridae</taxon>
        <taxon>Pentapetalae</taxon>
        <taxon>Saxifragales</taxon>
        <taxon>Crassulaceae</taxon>
        <taxon>Kalanchoe</taxon>
    </lineage>
</organism>
<dbReference type="CDD" id="cd17302">
    <property type="entry name" value="PIPKc_AtPIP5K_like"/>
    <property type="match status" value="1"/>
</dbReference>
<dbReference type="InterPro" id="IPR023610">
    <property type="entry name" value="PInositol-4/5-P-5/4-kinase"/>
</dbReference>
<dbReference type="PROSITE" id="PS51455">
    <property type="entry name" value="PIPK"/>
    <property type="match status" value="1"/>
</dbReference>
<keyword evidence="6" id="KW-1185">Reference proteome</keyword>
<dbReference type="Proteomes" id="UP000594263">
    <property type="component" value="Unplaced"/>
</dbReference>
<evidence type="ECO:0000313" key="5">
    <source>
        <dbReference type="EnsemblPlants" id="Kaladp0318s0007.1.v1.1"/>
    </source>
</evidence>
<dbReference type="PANTHER" id="PTHR23086">
    <property type="entry name" value="PHOSPHATIDYLINOSITOL-4-PHOSPHATE 5-KINASE"/>
    <property type="match status" value="1"/>
</dbReference>
<reference evidence="5" key="1">
    <citation type="submission" date="2021-01" db="UniProtKB">
        <authorList>
            <consortium name="EnsemblPlants"/>
        </authorList>
    </citation>
    <scope>IDENTIFICATION</scope>
</reference>
<protein>
    <recommendedName>
        <fullName evidence="1">1-phosphatidylinositol-4-phosphate 5-kinase</fullName>
        <ecNumber evidence="1">2.7.1.68</ecNumber>
    </recommendedName>
</protein>
<proteinExistence type="predicted"/>
<dbReference type="Gene3D" id="3.30.810.10">
    <property type="entry name" value="2-Layer Sandwich"/>
    <property type="match status" value="1"/>
</dbReference>
<keyword evidence="3" id="KW-0067">ATP-binding</keyword>
<name>A0A7N0VAW4_KALFE</name>
<dbReference type="Gene3D" id="3.30.800.10">
    <property type="entry name" value="Phosphatidylinositol Phosphate Kinase II Beta"/>
    <property type="match status" value="1"/>
</dbReference>
<dbReference type="OMA" id="QTGSKYC"/>
<accession>A0A7N0VAW4</accession>
<dbReference type="InterPro" id="IPR027484">
    <property type="entry name" value="PInositol-4-P-5-kinase_N"/>
</dbReference>
<feature type="domain" description="PIPK" evidence="4">
    <location>
        <begin position="241"/>
        <end position="631"/>
    </location>
</feature>
<evidence type="ECO:0000256" key="2">
    <source>
        <dbReference type="ARBA" id="ARBA00022777"/>
    </source>
</evidence>
<evidence type="ECO:0000256" key="3">
    <source>
        <dbReference type="PROSITE-ProRule" id="PRU00781"/>
    </source>
</evidence>
<dbReference type="AlphaFoldDB" id="A0A7N0VAW4"/>
<dbReference type="GO" id="GO:0005886">
    <property type="term" value="C:plasma membrane"/>
    <property type="evidence" value="ECO:0007669"/>
    <property type="project" value="TreeGrafter"/>
</dbReference>
<dbReference type="PANTHER" id="PTHR23086:SF114">
    <property type="entry name" value="PHOSPHATIDYLINOSITOL 4-PHOSPHATE 5-KINASE 3"/>
    <property type="match status" value="1"/>
</dbReference>
<evidence type="ECO:0000256" key="1">
    <source>
        <dbReference type="ARBA" id="ARBA00012172"/>
    </source>
</evidence>
<dbReference type="GO" id="GO:0046854">
    <property type="term" value="P:phosphatidylinositol phosphate biosynthetic process"/>
    <property type="evidence" value="ECO:0007669"/>
    <property type="project" value="TreeGrafter"/>
</dbReference>
<dbReference type="Pfam" id="PF01504">
    <property type="entry name" value="PIP5K"/>
    <property type="match status" value="1"/>
</dbReference>
<dbReference type="SUPFAM" id="SSF56104">
    <property type="entry name" value="SAICAR synthase-like"/>
    <property type="match status" value="1"/>
</dbReference>
<dbReference type="GO" id="GO:0005524">
    <property type="term" value="F:ATP binding"/>
    <property type="evidence" value="ECO:0007669"/>
    <property type="project" value="UniProtKB-UniRule"/>
</dbReference>
<keyword evidence="3" id="KW-0547">Nucleotide-binding</keyword>
<evidence type="ECO:0000313" key="6">
    <source>
        <dbReference type="Proteomes" id="UP000594263"/>
    </source>
</evidence>
<sequence length="635" mass="72668">MCEDEWCGATTCSGKGTHSRSPEAYCEGVFKDGRSYYGPNLLDRTRGQRKKRNANREVYKGEWRGNNLQDCQGRYISLNSDECVAGWKELMSGRGTLMWKNGDKHDGMWEKVASKGSGVFTWTDGSYYIGNWGKDGLHYQQLDGVYYSGIGVPRGLGTGFSFLHEGLDGYSSVKRFPRICVWESDGEDGDITCEIVDNTHVPLSNGYDNKTGVGNELMYFSPSYCNAEVKKPGGTIWKGNKNYDLMRSLQLGIRYSVGKHAVVCRELRSGDFDPNEKFWTKFPPEGSKFTPSHQLAEFRWKDYCPMVFRQLRELYKVDPTDYMMSMCGNGGLRELSSPGKSGSFFYLTQDDRFIVKTVKKSEVKVLIKMLPSYYQHVSRYQNSLVTKFFGVHCVKPIGGQKTRFIVMANLFCSEYPIHERYDLKGSSYGRKTEKPECEIDESTTRKDLDLNLVFFLNKYWFRELLRQIDLDCNFLEAEGIMDYSLLVGLHFRCDNVARELHSGKSEQYRIEKFLSGFHFLEAEFQNLNRGNGCRKRPVRLGANMPARAERITTGSAFDQCNPGGVNNFTPFRGESYDVILQFGIIDILQDYDISKKLEHAYKSLQADPTSISAVDPKLYSRRFRDFIARIFAKDA</sequence>
<dbReference type="EnsemblPlants" id="Kaladp0318s0007.1.v1.1">
    <property type="protein sequence ID" value="Kaladp0318s0007.1.v1.1"/>
    <property type="gene ID" value="Kaladp0318s0007.v1.1"/>
</dbReference>
<keyword evidence="2 3" id="KW-0418">Kinase</keyword>